<dbReference type="Proteomes" id="UP000183206">
    <property type="component" value="Unassembled WGS sequence"/>
</dbReference>
<accession>A0A1J4VCL9</accession>
<sequence length="250" mass="28280">MSDHPTATGYIHVVKPDTTPIARNPVPAIPNVGERLFSARLYWQRLDDMHDTYGLDGLAVELGVDIDALARLQPRYGQHARGDETEWAWAWPMRDGGGRMVGIRLRNSDGEKWAVKYSRQGLFYDTSITSAEEVMVLEGPTDTSAAMTLGFTAVGRPSCMGCHEELKALFKRWRTRRMIVVADNDSPKKRPDGSVWYPGRDGAIRLVKAMGVEYRMLMTPPKDIRKWVCQGATRKQVDDMIDMLIWRLPS</sequence>
<dbReference type="AlphaFoldDB" id="A0A1J4VCL9"/>
<dbReference type="Gene3D" id="3.40.1360.10">
    <property type="match status" value="1"/>
</dbReference>
<evidence type="ECO:0000313" key="1">
    <source>
        <dbReference type="EMBL" id="OIO31975.1"/>
    </source>
</evidence>
<evidence type="ECO:0008006" key="3">
    <source>
        <dbReference type="Google" id="ProtNLM"/>
    </source>
</evidence>
<reference evidence="1 2" key="1">
    <citation type="journal article" date="2016" name="Environ. Microbiol.">
        <title>Genomic resolution of a cold subsurface aquifer community provides metabolic insights for novel microbes adapted to high CO concentrations.</title>
        <authorList>
            <person name="Probst A.J."/>
            <person name="Castelle C.J."/>
            <person name="Singh A."/>
            <person name="Brown C.T."/>
            <person name="Anantharaman K."/>
            <person name="Sharon I."/>
            <person name="Hug L.A."/>
            <person name="Burstein D."/>
            <person name="Emerson J.B."/>
            <person name="Thomas B.C."/>
            <person name="Banfield J.F."/>
        </authorList>
    </citation>
    <scope>NUCLEOTIDE SEQUENCE [LARGE SCALE GENOMIC DNA]</scope>
    <source>
        <strain evidence="1">CG1_02_47_685</strain>
    </source>
</reference>
<organism evidence="1 2">
    <name type="scientific">Candidatus Nomurabacteria bacterium CG1_02_47_685</name>
    <dbReference type="NCBI Taxonomy" id="1805282"/>
    <lineage>
        <taxon>Bacteria</taxon>
        <taxon>Candidatus Nomuraibacteriota</taxon>
    </lineage>
</organism>
<dbReference type="EMBL" id="MNVO01000052">
    <property type="protein sequence ID" value="OIO31975.1"/>
    <property type="molecule type" value="Genomic_DNA"/>
</dbReference>
<evidence type="ECO:0000313" key="2">
    <source>
        <dbReference type="Proteomes" id="UP000183206"/>
    </source>
</evidence>
<gene>
    <name evidence="1" type="ORF">AUJ44_03445</name>
</gene>
<comment type="caution">
    <text evidence="1">The sequence shown here is derived from an EMBL/GenBank/DDBJ whole genome shotgun (WGS) entry which is preliminary data.</text>
</comment>
<dbReference type="STRING" id="1805282.AUJ44_03445"/>
<proteinExistence type="predicted"/>
<name>A0A1J4VCL9_9BACT</name>
<protein>
    <recommendedName>
        <fullName evidence="3">Toprim domain-containing protein</fullName>
    </recommendedName>
</protein>